<reference evidence="1 2" key="1">
    <citation type="journal article" date="2019" name="Int. J. Syst. Evol. Microbiol.">
        <title>Capsulimonas corticalis gen. nov., sp. nov., an aerobic capsulated bacterium, of a novel bacterial order, Capsulimonadales ord. nov., of the class Armatimonadia of the phylum Armatimonadetes.</title>
        <authorList>
            <person name="Li J."/>
            <person name="Kudo C."/>
            <person name="Tonouchi A."/>
        </authorList>
    </citation>
    <scope>NUCLEOTIDE SEQUENCE [LARGE SCALE GENOMIC DNA]</scope>
    <source>
        <strain evidence="1 2">AX-7</strain>
    </source>
</reference>
<organism evidence="1 2">
    <name type="scientific">Capsulimonas corticalis</name>
    <dbReference type="NCBI Taxonomy" id="2219043"/>
    <lineage>
        <taxon>Bacteria</taxon>
        <taxon>Bacillati</taxon>
        <taxon>Armatimonadota</taxon>
        <taxon>Armatimonadia</taxon>
        <taxon>Capsulimonadales</taxon>
        <taxon>Capsulimonadaceae</taxon>
        <taxon>Capsulimonas</taxon>
    </lineage>
</organism>
<dbReference type="SMART" id="SM01001">
    <property type="entry name" value="AIRC"/>
    <property type="match status" value="1"/>
</dbReference>
<gene>
    <name evidence="1" type="ORF">CCAX7_18040</name>
</gene>
<dbReference type="Gene3D" id="3.40.50.1970">
    <property type="match status" value="1"/>
</dbReference>
<dbReference type="PANTHER" id="PTHR43064:SF1">
    <property type="entry name" value="SLL1489 PROTEIN"/>
    <property type="match status" value="1"/>
</dbReference>
<sequence>MDTERLAEMLRQVQGGDLSIEAALSALQSLPYESVGDFARLDHHRAIRTGMSEVIYCPGKSVDQTAQIALRLYERTGRVLATRAAPEQFDAVRALIPSAVFHTLARLISVGEFPAPKNPDRYVAVLTAGTADTPVGEEAALTLEWQGTRVERLYDVGVAGLHRLLDQLPIVQGADALVVAAGMEGALVSVVAGLVSRPVVAVPTSVGYGAAFGGVAALLTMLNSCAGGVAVVNIDNGFGAACYAHRIVNV</sequence>
<dbReference type="RefSeq" id="WP_119325251.1">
    <property type="nucleotide sequence ID" value="NZ_AP025739.1"/>
</dbReference>
<dbReference type="KEGG" id="ccot:CCAX7_18040"/>
<dbReference type="AlphaFoldDB" id="A0A402D721"/>
<protein>
    <submittedName>
        <fullName evidence="1">1-(5-phosphoribosyl)-5-amino-4-imidazole-carboxyl ate carboxylase</fullName>
    </submittedName>
</protein>
<dbReference type="OrthoDB" id="9782511at2"/>
<dbReference type="Pfam" id="PF00731">
    <property type="entry name" value="AIRC"/>
    <property type="match status" value="1"/>
</dbReference>
<dbReference type="InterPro" id="IPR039476">
    <property type="entry name" value="P2CMN_synthase_LarB"/>
</dbReference>
<dbReference type="Proteomes" id="UP000287394">
    <property type="component" value="Chromosome"/>
</dbReference>
<evidence type="ECO:0000313" key="1">
    <source>
        <dbReference type="EMBL" id="BDI29753.1"/>
    </source>
</evidence>
<name>A0A402D721_9BACT</name>
<dbReference type="GO" id="GO:0016787">
    <property type="term" value="F:hydrolase activity"/>
    <property type="evidence" value="ECO:0007669"/>
    <property type="project" value="InterPro"/>
</dbReference>
<evidence type="ECO:0000313" key="2">
    <source>
        <dbReference type="Proteomes" id="UP000287394"/>
    </source>
</evidence>
<dbReference type="EMBL" id="AP025739">
    <property type="protein sequence ID" value="BDI29753.1"/>
    <property type="molecule type" value="Genomic_DNA"/>
</dbReference>
<dbReference type="NCBIfam" id="NF033503">
    <property type="entry name" value="LarB"/>
    <property type="match status" value="1"/>
</dbReference>
<dbReference type="InterPro" id="IPR000031">
    <property type="entry name" value="PurE_dom"/>
</dbReference>
<dbReference type="GO" id="GO:0006189">
    <property type="term" value="P:'de novo' IMP biosynthetic process"/>
    <property type="evidence" value="ECO:0007669"/>
    <property type="project" value="InterPro"/>
</dbReference>
<keyword evidence="2" id="KW-1185">Reference proteome</keyword>
<accession>A0A402D721</accession>
<proteinExistence type="predicted"/>
<dbReference type="PANTHER" id="PTHR43064">
    <property type="entry name" value="PHOSPHORIBOSYLAMINOIMIDAZOLE CARBOXYLASE-RELATED"/>
    <property type="match status" value="1"/>
</dbReference>
<dbReference type="SUPFAM" id="SSF52255">
    <property type="entry name" value="N5-CAIR mutase (phosphoribosylaminoimidazole carboxylase, PurE)"/>
    <property type="match status" value="1"/>
</dbReference>